<keyword evidence="8" id="KW-0240">DNA-directed RNA polymerase</keyword>
<evidence type="ECO:0000256" key="7">
    <source>
        <dbReference type="SAM" id="Phobius"/>
    </source>
</evidence>
<feature type="region of interest" description="Disordered" evidence="6">
    <location>
        <begin position="306"/>
        <end position="518"/>
    </location>
</feature>
<evidence type="ECO:0000256" key="4">
    <source>
        <dbReference type="ARBA" id="ARBA00023125"/>
    </source>
</evidence>
<dbReference type="RefSeq" id="WP_130448944.1">
    <property type="nucleotide sequence ID" value="NZ_SHLA01000001.1"/>
</dbReference>
<comment type="similarity">
    <text evidence="1">Belongs to the sigma-70 factor family. ECF subfamily.</text>
</comment>
<gene>
    <name evidence="8" type="ORF">EV380_0383</name>
</gene>
<accession>A0A4Q8AA47</accession>
<dbReference type="SUPFAM" id="SSF88659">
    <property type="entry name" value="Sigma3 and sigma4 domains of RNA polymerase sigma factors"/>
    <property type="match status" value="1"/>
</dbReference>
<dbReference type="SUPFAM" id="SSF88946">
    <property type="entry name" value="Sigma2 domain of RNA polymerase sigma factors"/>
    <property type="match status" value="1"/>
</dbReference>
<dbReference type="AlphaFoldDB" id="A0A4Q8AA47"/>
<dbReference type="InterPro" id="IPR039425">
    <property type="entry name" value="RNA_pol_sigma-70-like"/>
</dbReference>
<name>A0A4Q8AA47_9MICC</name>
<organism evidence="8 9">
    <name type="scientific">Zhihengliuella halotolerans</name>
    <dbReference type="NCBI Taxonomy" id="370736"/>
    <lineage>
        <taxon>Bacteria</taxon>
        <taxon>Bacillati</taxon>
        <taxon>Actinomycetota</taxon>
        <taxon>Actinomycetes</taxon>
        <taxon>Micrococcales</taxon>
        <taxon>Micrococcaceae</taxon>
        <taxon>Zhihengliuella</taxon>
    </lineage>
</organism>
<sequence>MTPAETTGSDAELIGLARSGDDAAYSALVARHRDAARDTAALRTGGFSDRADDVVAAAVTRMRDTLRAGFGPVEAFRPYLLALVCRLAHAADLDAALAADIGPIPLFAPGTEHADTSVETEESQVFAGAFLQLPEHWQALLWHRAVDGEAPADIAALLGGSAESVDALALCAREDLRTSVLAAHESRTELKDCAQASDLAAYVRGSLGRRALHRFEDHTPSCASCRSVLAHLDDVEGAVAQLVAPLFLGAPAAAPVAPLVSAAPARRSAVLVGAGVAVTAALVLGSGALAATVFLGSPADKRMATAASASDAEALQPGPGADTQPRAGGDAGQTASPERQDADDPGTEDSDHAPTDSDSAHRDDESAADSPDAERHVEATGNRDNAPGRSSDRPSQGARPDGGRPGPSVVAPSERPGIAPNPRPDQQQVPSSRPAAPPVAPRPTPKTSSAPTYKPAPKPSPSPTKTYKPAPSPTPTFKPAPKPSPTPTPTYKPAPKPSPTPTRTPTPKPSPTQTPERDCIIDLLGIKVCL</sequence>
<keyword evidence="9" id="KW-1185">Reference proteome</keyword>
<dbReference type="GO" id="GO:0016987">
    <property type="term" value="F:sigma factor activity"/>
    <property type="evidence" value="ECO:0007669"/>
    <property type="project" value="UniProtKB-KW"/>
</dbReference>
<evidence type="ECO:0000256" key="6">
    <source>
        <dbReference type="SAM" id="MobiDB-lite"/>
    </source>
</evidence>
<feature type="transmembrane region" description="Helical" evidence="7">
    <location>
        <begin position="269"/>
        <end position="295"/>
    </location>
</feature>
<keyword evidence="4" id="KW-0238">DNA-binding</keyword>
<keyword evidence="3" id="KW-0731">Sigma factor</keyword>
<dbReference type="OrthoDB" id="4990598at2"/>
<comment type="caution">
    <text evidence="8">The sequence shown here is derived from an EMBL/GenBank/DDBJ whole genome shotgun (WGS) entry which is preliminary data.</text>
</comment>
<dbReference type="Gene3D" id="1.10.1740.10">
    <property type="match status" value="1"/>
</dbReference>
<dbReference type="EMBL" id="SHLA01000001">
    <property type="protein sequence ID" value="RZU60834.1"/>
    <property type="molecule type" value="Genomic_DNA"/>
</dbReference>
<keyword evidence="7" id="KW-0812">Transmembrane</keyword>
<proteinExistence type="inferred from homology"/>
<dbReference type="GO" id="GO:0003677">
    <property type="term" value="F:DNA binding"/>
    <property type="evidence" value="ECO:0007669"/>
    <property type="project" value="UniProtKB-KW"/>
</dbReference>
<dbReference type="InterPro" id="IPR013324">
    <property type="entry name" value="RNA_pol_sigma_r3/r4-like"/>
</dbReference>
<dbReference type="PANTHER" id="PTHR43133:SF8">
    <property type="entry name" value="RNA POLYMERASE SIGMA FACTOR HI_1459-RELATED"/>
    <property type="match status" value="1"/>
</dbReference>
<feature type="compositionally biased region" description="Basic and acidic residues" evidence="6">
    <location>
        <begin position="349"/>
        <end position="365"/>
    </location>
</feature>
<keyword evidence="7" id="KW-1133">Transmembrane helix</keyword>
<dbReference type="PANTHER" id="PTHR43133">
    <property type="entry name" value="RNA POLYMERASE ECF-TYPE SIGMA FACTO"/>
    <property type="match status" value="1"/>
</dbReference>
<keyword evidence="5" id="KW-0804">Transcription</keyword>
<keyword evidence="7" id="KW-0472">Membrane</keyword>
<dbReference type="PRINTS" id="PR01217">
    <property type="entry name" value="PRICHEXTENSN"/>
</dbReference>
<dbReference type="InterPro" id="IPR013325">
    <property type="entry name" value="RNA_pol_sigma_r2"/>
</dbReference>
<evidence type="ECO:0000256" key="1">
    <source>
        <dbReference type="ARBA" id="ARBA00010641"/>
    </source>
</evidence>
<dbReference type="Proteomes" id="UP000292685">
    <property type="component" value="Unassembled WGS sequence"/>
</dbReference>
<evidence type="ECO:0000313" key="8">
    <source>
        <dbReference type="EMBL" id="RZU60834.1"/>
    </source>
</evidence>
<evidence type="ECO:0000256" key="5">
    <source>
        <dbReference type="ARBA" id="ARBA00023163"/>
    </source>
</evidence>
<dbReference type="Gene3D" id="1.10.10.1320">
    <property type="entry name" value="Anti-sigma factor, zinc-finger domain"/>
    <property type="match status" value="1"/>
</dbReference>
<protein>
    <submittedName>
        <fullName evidence="8">DNA-directed RNA polymerase specialized sigma24 family protein</fullName>
    </submittedName>
</protein>
<evidence type="ECO:0000256" key="2">
    <source>
        <dbReference type="ARBA" id="ARBA00023015"/>
    </source>
</evidence>
<feature type="compositionally biased region" description="Pro residues" evidence="6">
    <location>
        <begin position="435"/>
        <end position="444"/>
    </location>
</feature>
<dbReference type="GO" id="GO:0000428">
    <property type="term" value="C:DNA-directed RNA polymerase complex"/>
    <property type="evidence" value="ECO:0007669"/>
    <property type="project" value="UniProtKB-KW"/>
</dbReference>
<evidence type="ECO:0000313" key="9">
    <source>
        <dbReference type="Proteomes" id="UP000292685"/>
    </source>
</evidence>
<evidence type="ECO:0000256" key="3">
    <source>
        <dbReference type="ARBA" id="ARBA00023082"/>
    </source>
</evidence>
<feature type="compositionally biased region" description="Pro residues" evidence="6">
    <location>
        <begin position="470"/>
        <end position="512"/>
    </location>
</feature>
<dbReference type="GO" id="GO:0006352">
    <property type="term" value="P:DNA-templated transcription initiation"/>
    <property type="evidence" value="ECO:0007669"/>
    <property type="project" value="InterPro"/>
</dbReference>
<dbReference type="InterPro" id="IPR041916">
    <property type="entry name" value="Anti_sigma_zinc_sf"/>
</dbReference>
<keyword evidence="2" id="KW-0805">Transcription regulation</keyword>
<reference evidence="8 9" key="1">
    <citation type="submission" date="2019-02" db="EMBL/GenBank/DDBJ databases">
        <title>Sequencing the genomes of 1000 actinobacteria strains.</title>
        <authorList>
            <person name="Klenk H.-P."/>
        </authorList>
    </citation>
    <scope>NUCLEOTIDE SEQUENCE [LARGE SCALE GENOMIC DNA]</scope>
    <source>
        <strain evidence="8 9">DSM 17364</strain>
    </source>
</reference>